<evidence type="ECO:0000313" key="5">
    <source>
        <dbReference type="Proteomes" id="UP000252139"/>
    </source>
</evidence>
<keyword evidence="1" id="KW-0175">Coiled coil</keyword>
<keyword evidence="5" id="KW-1185">Reference proteome</keyword>
<dbReference type="PROSITE" id="PS00036">
    <property type="entry name" value="BZIP_BASIC"/>
    <property type="match status" value="1"/>
</dbReference>
<sequence>MSLSITPRQCDKPMSISSITLPSSYSDFSVTPPISPSKKIQLHQPLSPHFSCSVPSSPESVTDHSILPPTLLIKLEHQSNQASNNGSNNGSNNVSLSLHERRQRNKAASAKYRAKKNQQHGEMRSRIMSLSQENDILQRQLEYARQENHKLREACDKLRGKMLAENVLQKLLHNNNNSIHGDDLCDVINDTEEEEDEYLIVQQSQSLNHCGS</sequence>
<dbReference type="CDD" id="cd14705">
    <property type="entry name" value="bZIP_Zip1"/>
    <property type="match status" value="1"/>
</dbReference>
<dbReference type="STRING" id="86630.A0A367JMI2"/>
<feature type="coiled-coil region" evidence="1">
    <location>
        <begin position="127"/>
        <end position="161"/>
    </location>
</feature>
<evidence type="ECO:0000256" key="1">
    <source>
        <dbReference type="SAM" id="Coils"/>
    </source>
</evidence>
<evidence type="ECO:0000256" key="2">
    <source>
        <dbReference type="SAM" id="MobiDB-lite"/>
    </source>
</evidence>
<dbReference type="GO" id="GO:0003700">
    <property type="term" value="F:DNA-binding transcription factor activity"/>
    <property type="evidence" value="ECO:0007669"/>
    <property type="project" value="InterPro"/>
</dbReference>
<dbReference type="Proteomes" id="UP000252139">
    <property type="component" value="Unassembled WGS sequence"/>
</dbReference>
<dbReference type="OrthoDB" id="1939598at2759"/>
<dbReference type="AlphaFoldDB" id="A0A367JMI2"/>
<feature type="domain" description="BZIP" evidence="3">
    <location>
        <begin position="100"/>
        <end position="158"/>
    </location>
</feature>
<reference evidence="4 5" key="1">
    <citation type="journal article" date="2018" name="G3 (Bethesda)">
        <title>Phylogenetic and Phylogenomic Definition of Rhizopus Species.</title>
        <authorList>
            <person name="Gryganskyi A.P."/>
            <person name="Golan J."/>
            <person name="Dolatabadi S."/>
            <person name="Mondo S."/>
            <person name="Robb S."/>
            <person name="Idnurm A."/>
            <person name="Muszewska A."/>
            <person name="Steczkiewicz K."/>
            <person name="Masonjones S."/>
            <person name="Liao H.L."/>
            <person name="Gajdeczka M.T."/>
            <person name="Anike F."/>
            <person name="Vuek A."/>
            <person name="Anishchenko I.M."/>
            <person name="Voigt K."/>
            <person name="de Hoog G.S."/>
            <person name="Smith M.E."/>
            <person name="Heitman J."/>
            <person name="Vilgalys R."/>
            <person name="Stajich J.E."/>
        </authorList>
    </citation>
    <scope>NUCLEOTIDE SEQUENCE [LARGE SCALE GENOMIC DNA]</scope>
    <source>
        <strain evidence="4 5">CBS 357.93</strain>
    </source>
</reference>
<accession>A0A367JMI2</accession>
<dbReference type="SMART" id="SM00338">
    <property type="entry name" value="BRLZ"/>
    <property type="match status" value="1"/>
</dbReference>
<evidence type="ECO:0000259" key="3">
    <source>
        <dbReference type="PROSITE" id="PS50217"/>
    </source>
</evidence>
<comment type="caution">
    <text evidence="4">The sequence shown here is derived from an EMBL/GenBank/DDBJ whole genome shotgun (WGS) entry which is preliminary data.</text>
</comment>
<proteinExistence type="predicted"/>
<feature type="region of interest" description="Disordered" evidence="2">
    <location>
        <begin position="100"/>
        <end position="124"/>
    </location>
</feature>
<evidence type="ECO:0000313" key="4">
    <source>
        <dbReference type="EMBL" id="RCH91170.1"/>
    </source>
</evidence>
<dbReference type="InterPro" id="IPR046347">
    <property type="entry name" value="bZIP_sf"/>
</dbReference>
<gene>
    <name evidence="4" type="ORF">CU097_011225</name>
</gene>
<protein>
    <recommendedName>
        <fullName evidence="3">BZIP domain-containing protein</fullName>
    </recommendedName>
</protein>
<dbReference type="PROSITE" id="PS50217">
    <property type="entry name" value="BZIP"/>
    <property type="match status" value="1"/>
</dbReference>
<dbReference type="InterPro" id="IPR004827">
    <property type="entry name" value="bZIP"/>
</dbReference>
<name>A0A367JMI2_RHIAZ</name>
<dbReference type="Gene3D" id="1.20.5.170">
    <property type="match status" value="1"/>
</dbReference>
<dbReference type="SUPFAM" id="SSF57959">
    <property type="entry name" value="Leucine zipper domain"/>
    <property type="match status" value="1"/>
</dbReference>
<organism evidence="4 5">
    <name type="scientific">Rhizopus azygosporus</name>
    <name type="common">Rhizopus microsporus var. azygosporus</name>
    <dbReference type="NCBI Taxonomy" id="86630"/>
    <lineage>
        <taxon>Eukaryota</taxon>
        <taxon>Fungi</taxon>
        <taxon>Fungi incertae sedis</taxon>
        <taxon>Mucoromycota</taxon>
        <taxon>Mucoromycotina</taxon>
        <taxon>Mucoromycetes</taxon>
        <taxon>Mucorales</taxon>
        <taxon>Mucorineae</taxon>
        <taxon>Rhizopodaceae</taxon>
        <taxon>Rhizopus</taxon>
    </lineage>
</organism>
<dbReference type="Pfam" id="PF07716">
    <property type="entry name" value="bZIP_2"/>
    <property type="match status" value="1"/>
</dbReference>
<dbReference type="EMBL" id="PJQL01001010">
    <property type="protein sequence ID" value="RCH91170.1"/>
    <property type="molecule type" value="Genomic_DNA"/>
</dbReference>